<dbReference type="InterPro" id="IPR050464">
    <property type="entry name" value="Zeta_carotene_desat/Oxidored"/>
</dbReference>
<dbReference type="InterPro" id="IPR036188">
    <property type="entry name" value="FAD/NAD-bd_sf"/>
</dbReference>
<protein>
    <submittedName>
        <fullName evidence="2">Protoporphyrinogen oxidase</fullName>
    </submittedName>
</protein>
<dbReference type="Proteomes" id="UP000254771">
    <property type="component" value="Unassembled WGS sequence"/>
</dbReference>
<dbReference type="EMBL" id="QFXE01000013">
    <property type="protein sequence ID" value="RDH85417.1"/>
    <property type="molecule type" value="Genomic_DNA"/>
</dbReference>
<evidence type="ECO:0000313" key="3">
    <source>
        <dbReference type="Proteomes" id="UP000254771"/>
    </source>
</evidence>
<proteinExistence type="predicted"/>
<sequence>MNQKGVELAVVGAGISGLGFAHMSLKRGIKPLVLETSEQVGGCLRSHCFDTPEGEFWTELGAHTCYNSYGNLLQMLEDTGQLESLLKKEKLPYRLLTPAGLKSIPSQLKLTELLGVLPRLFRSEKAGHTVKEYFGGIIGEQNFQKVIGPALDAVTCQPSAEFPAEALFRKKPRRKEILRSYTVAGGVQQFADVIAAQSGLEIRTGISVVGLDRLESGYLLKLSDGSEIEAQRLVLAVAPDIAATLLQSVNSELAALLSQVGVVDIESVSVFCEAEKLSLEPVSGIIGQDDDFYSALSRDPVPDTRYRGFTFHFRPGRLDEAGQLERIRAVLGLAEQDLLATISKTNRLPALRLGHGERVTSIDRILLNQPLALTGNWFSGVSIEDSLVRSATEFGRLFPA</sequence>
<dbReference type="Pfam" id="PF01593">
    <property type="entry name" value="Amino_oxidase"/>
    <property type="match status" value="1"/>
</dbReference>
<dbReference type="SUPFAM" id="SSF51905">
    <property type="entry name" value="FAD/NAD(P)-binding domain"/>
    <property type="match status" value="1"/>
</dbReference>
<organism evidence="2 3">
    <name type="scientific">endosymbiont of Escarpia spicata</name>
    <dbReference type="NCBI Taxonomy" id="2200908"/>
    <lineage>
        <taxon>Bacteria</taxon>
        <taxon>Pseudomonadati</taxon>
        <taxon>Pseudomonadota</taxon>
        <taxon>Gammaproteobacteria</taxon>
        <taxon>sulfur-oxidizing symbionts</taxon>
    </lineage>
</organism>
<dbReference type="InterPro" id="IPR002937">
    <property type="entry name" value="Amino_oxidase"/>
</dbReference>
<keyword evidence="3" id="KW-1185">Reference proteome</keyword>
<evidence type="ECO:0000313" key="2">
    <source>
        <dbReference type="EMBL" id="RDH85417.1"/>
    </source>
</evidence>
<comment type="caution">
    <text evidence="2">The sequence shown here is derived from an EMBL/GenBank/DDBJ whole genome shotgun (WGS) entry which is preliminary data.</text>
</comment>
<reference evidence="2 3" key="1">
    <citation type="journal article" date="2018" name="ISME J.">
        <title>Endosymbiont genomes yield clues of tubeworm success.</title>
        <authorList>
            <person name="Li Y."/>
            <person name="Liles M.R."/>
            <person name="Halanych K.M."/>
        </authorList>
    </citation>
    <scope>NUCLEOTIDE SEQUENCE [LARGE SCALE GENOMIC DNA]</scope>
    <source>
        <strain evidence="2">A1462</strain>
    </source>
</reference>
<dbReference type="PANTHER" id="PTHR42923">
    <property type="entry name" value="PROTOPORPHYRINOGEN OXIDASE"/>
    <property type="match status" value="1"/>
</dbReference>
<gene>
    <name evidence="2" type="ORF">DIZ78_10735</name>
</gene>
<evidence type="ECO:0000259" key="1">
    <source>
        <dbReference type="Pfam" id="PF01593"/>
    </source>
</evidence>
<dbReference type="Gene3D" id="3.50.50.60">
    <property type="entry name" value="FAD/NAD(P)-binding domain"/>
    <property type="match status" value="3"/>
</dbReference>
<dbReference type="AlphaFoldDB" id="A0A370DM75"/>
<dbReference type="GO" id="GO:0016491">
    <property type="term" value="F:oxidoreductase activity"/>
    <property type="evidence" value="ECO:0007669"/>
    <property type="project" value="InterPro"/>
</dbReference>
<feature type="domain" description="Amine oxidase" evidence="1">
    <location>
        <begin position="15"/>
        <end position="246"/>
    </location>
</feature>
<name>A0A370DM75_9GAMM</name>
<accession>A0A370DM75</accession>